<evidence type="ECO:0000313" key="3">
    <source>
        <dbReference type="Proteomes" id="UP000663879"/>
    </source>
</evidence>
<protein>
    <recommendedName>
        <fullName evidence="4">MULE domain-containing protein</fullName>
    </recommendedName>
</protein>
<dbReference type="Proteomes" id="UP000663879">
    <property type="component" value="Unassembled WGS sequence"/>
</dbReference>
<dbReference type="OrthoDB" id="6127759at2759"/>
<organism evidence="2 3">
    <name type="scientific">Brachionus calyciflorus</name>
    <dbReference type="NCBI Taxonomy" id="104777"/>
    <lineage>
        <taxon>Eukaryota</taxon>
        <taxon>Metazoa</taxon>
        <taxon>Spiralia</taxon>
        <taxon>Gnathifera</taxon>
        <taxon>Rotifera</taxon>
        <taxon>Eurotatoria</taxon>
        <taxon>Monogononta</taxon>
        <taxon>Pseudotrocha</taxon>
        <taxon>Ploima</taxon>
        <taxon>Brachionidae</taxon>
        <taxon>Brachionus</taxon>
    </lineage>
</organism>
<sequence length="203" mass="23312">MALNEKLTTTTNNLLKVNANCGHGLRGSRGQRGGRVGRGRGRGVSNNTEPTSLTVVFQDLTLNIDTIGNDYCKLIENFLTYFVDTWFEGNFESKLWNHANTIDPRTNNHVEGFHNKLNKWIAKPHPNIYQLISVFQKINTKISVDYEFRLLGKSGPKRRAIDVEKDNRYQNLLENLEMNVIDLQQYLRSCSFLVNFNSIMNMV</sequence>
<feature type="compositionally biased region" description="Gly residues" evidence="1">
    <location>
        <begin position="25"/>
        <end position="34"/>
    </location>
</feature>
<comment type="caution">
    <text evidence="2">The sequence shown here is derived from an EMBL/GenBank/DDBJ whole genome shotgun (WGS) entry which is preliminary data.</text>
</comment>
<evidence type="ECO:0008006" key="4">
    <source>
        <dbReference type="Google" id="ProtNLM"/>
    </source>
</evidence>
<evidence type="ECO:0000313" key="2">
    <source>
        <dbReference type="EMBL" id="CAF1071876.1"/>
    </source>
</evidence>
<reference evidence="2" key="1">
    <citation type="submission" date="2021-02" db="EMBL/GenBank/DDBJ databases">
        <authorList>
            <person name="Nowell W R."/>
        </authorList>
    </citation>
    <scope>NUCLEOTIDE SEQUENCE</scope>
    <source>
        <strain evidence="2">Ploen Becks lab</strain>
    </source>
</reference>
<evidence type="ECO:0000256" key="1">
    <source>
        <dbReference type="SAM" id="MobiDB-lite"/>
    </source>
</evidence>
<proteinExistence type="predicted"/>
<accession>A0A814M1Q4</accession>
<dbReference type="AlphaFoldDB" id="A0A814M1Q4"/>
<name>A0A814M1Q4_9BILA</name>
<feature type="region of interest" description="Disordered" evidence="1">
    <location>
        <begin position="25"/>
        <end position="47"/>
    </location>
</feature>
<gene>
    <name evidence="2" type="ORF">OXX778_LOCUS19768</name>
</gene>
<keyword evidence="3" id="KW-1185">Reference proteome</keyword>
<dbReference type="EMBL" id="CAJNOC010006183">
    <property type="protein sequence ID" value="CAF1071876.1"/>
    <property type="molecule type" value="Genomic_DNA"/>
</dbReference>